<name>A0A1Z3CG07_FUSNP</name>
<protein>
    <submittedName>
        <fullName evidence="3">Glycosyl transferase</fullName>
    </submittedName>
</protein>
<keyword evidence="1" id="KW-0175">Coiled coil</keyword>
<gene>
    <name evidence="3" type="ORF">CBG50_03110</name>
</gene>
<reference evidence="3 4" key="1">
    <citation type="submission" date="2017-06" db="EMBL/GenBank/DDBJ databases">
        <title>Draft genome sequence of Fusobacterium nucleatum subsp. polymorphum KCOM 1260 (=ChDC F218).</title>
        <authorList>
            <person name="Kook J.-K."/>
            <person name="Park S.-N."/>
            <person name="Lim Y.K."/>
            <person name="Roh H."/>
        </authorList>
    </citation>
    <scope>NUCLEOTIDE SEQUENCE [LARGE SCALE GENOMIC DNA]</scope>
    <source>
        <strain evidence="4">KCOM 1260 (ChDC F218)</strain>
    </source>
</reference>
<evidence type="ECO:0000259" key="2">
    <source>
        <dbReference type="Pfam" id="PF00534"/>
    </source>
</evidence>
<feature type="coiled-coil region" evidence="1">
    <location>
        <begin position="347"/>
        <end position="374"/>
    </location>
</feature>
<evidence type="ECO:0000313" key="3">
    <source>
        <dbReference type="EMBL" id="ASC02375.1"/>
    </source>
</evidence>
<accession>A0A1Z3CG07</accession>
<proteinExistence type="predicted"/>
<sequence>MKKILFYTNGIGLGGVERALLTFLEGLDKEKYDIKVAFQYKNENFFEKEIPRKIDYKYMLPLNIINKSLEYREKKRNFFYKILYSFMLSYERYIIKKNFLEFSKDRELLIDFKSGDFLKLLNLKKDIPKICWIHGDIINLHNYSKRKEKLKKMYMSCEKIISLGKIMKENIIKEMPEIKEKVEIVYNPFNIEKIRQESEKIDNLSDEEIKKINDEYIIMVARLELKEKDFFTLFKAYKIVLEKNKNLKLYILGDGSDREEISNKIRELDLEGKIILLGKKENPYPWIKNSQLLVHSSKSEGFGLVLVEALILKKIVISTDCPVGPREICDNGKYGVLVEIGDYKAMAREIENLLKNSSERKKELLNSSEEAIQKFGTKEVVQNLEKILDTL</sequence>
<dbReference type="GO" id="GO:0016757">
    <property type="term" value="F:glycosyltransferase activity"/>
    <property type="evidence" value="ECO:0007669"/>
    <property type="project" value="InterPro"/>
</dbReference>
<dbReference type="Gene3D" id="3.40.50.2000">
    <property type="entry name" value="Glycogen Phosphorylase B"/>
    <property type="match status" value="2"/>
</dbReference>
<dbReference type="EMBL" id="CP021934">
    <property type="protein sequence ID" value="ASC02375.1"/>
    <property type="molecule type" value="Genomic_DNA"/>
</dbReference>
<dbReference type="PANTHER" id="PTHR12526">
    <property type="entry name" value="GLYCOSYLTRANSFERASE"/>
    <property type="match status" value="1"/>
</dbReference>
<dbReference type="AlphaFoldDB" id="A0A1Z3CG07"/>
<organism evidence="3 4">
    <name type="scientific">Fusobacterium nucleatum subsp. polymorphum</name>
    <name type="common">Fusobacterium polymorphum</name>
    <dbReference type="NCBI Taxonomy" id="76857"/>
    <lineage>
        <taxon>Bacteria</taxon>
        <taxon>Fusobacteriati</taxon>
        <taxon>Fusobacteriota</taxon>
        <taxon>Fusobacteriia</taxon>
        <taxon>Fusobacteriales</taxon>
        <taxon>Fusobacteriaceae</taxon>
        <taxon>Fusobacterium</taxon>
    </lineage>
</organism>
<evidence type="ECO:0000313" key="4">
    <source>
        <dbReference type="Proteomes" id="UP000196759"/>
    </source>
</evidence>
<dbReference type="RefSeq" id="WP_032835220.1">
    <property type="nucleotide sequence ID" value="NZ_CP021934.1"/>
</dbReference>
<dbReference type="Proteomes" id="UP000196759">
    <property type="component" value="Chromosome"/>
</dbReference>
<dbReference type="Pfam" id="PF00534">
    <property type="entry name" value="Glycos_transf_1"/>
    <property type="match status" value="1"/>
</dbReference>
<dbReference type="SUPFAM" id="SSF53756">
    <property type="entry name" value="UDP-Glycosyltransferase/glycogen phosphorylase"/>
    <property type="match status" value="1"/>
</dbReference>
<evidence type="ECO:0000256" key="1">
    <source>
        <dbReference type="SAM" id="Coils"/>
    </source>
</evidence>
<feature type="domain" description="Glycosyl transferase family 1" evidence="2">
    <location>
        <begin position="206"/>
        <end position="362"/>
    </location>
</feature>
<keyword evidence="3" id="KW-0808">Transferase</keyword>
<dbReference type="InterPro" id="IPR001296">
    <property type="entry name" value="Glyco_trans_1"/>
</dbReference>
<dbReference type="CDD" id="cd03811">
    <property type="entry name" value="GT4_GT28_WabH-like"/>
    <property type="match status" value="1"/>
</dbReference>
<dbReference type="PANTHER" id="PTHR12526:SF630">
    <property type="entry name" value="GLYCOSYLTRANSFERASE"/>
    <property type="match status" value="1"/>
</dbReference>
<keyword evidence="4" id="KW-1185">Reference proteome</keyword>